<dbReference type="Proteomes" id="UP000515150">
    <property type="component" value="Chromosome 16"/>
</dbReference>
<dbReference type="GO" id="GO:0042806">
    <property type="term" value="F:fucose binding"/>
    <property type="evidence" value="ECO:0007669"/>
    <property type="project" value="UniProtKB-ARBA"/>
</dbReference>
<evidence type="ECO:0000256" key="1">
    <source>
        <dbReference type="ARBA" id="ARBA00002219"/>
    </source>
</evidence>
<keyword evidence="7" id="KW-1015">Disulfide bond</keyword>
<dbReference type="RefSeq" id="XP_028985089.2">
    <property type="nucleotide sequence ID" value="XM_029129256.2"/>
</dbReference>
<dbReference type="PROSITE" id="PS50022">
    <property type="entry name" value="FA58C_3"/>
    <property type="match status" value="2"/>
</dbReference>
<evidence type="ECO:0000259" key="8">
    <source>
        <dbReference type="PROSITE" id="PS50022"/>
    </source>
</evidence>
<comment type="function">
    <text evidence="1">Acts as a defensive agent. Recognizes blood group fucosylated oligosaccharides including A, B, H and Lewis B-type antigens. Does not recognize Lewis A antigen and has low affinity for monovalent haptens.</text>
</comment>
<dbReference type="InterPro" id="IPR006585">
    <property type="entry name" value="FTP1"/>
</dbReference>
<dbReference type="GO" id="GO:0001868">
    <property type="term" value="P:regulation of complement activation, lectin pathway"/>
    <property type="evidence" value="ECO:0007669"/>
    <property type="project" value="UniProtKB-ARBA"/>
</dbReference>
<dbReference type="GO" id="GO:0010185">
    <property type="term" value="P:regulation of cellular defense response"/>
    <property type="evidence" value="ECO:0007669"/>
    <property type="project" value="UniProtKB-ARBA"/>
</dbReference>
<dbReference type="InterPro" id="IPR051941">
    <property type="entry name" value="BG_Antigen-Binding_Lectin"/>
</dbReference>
<accession>A0A6P7KWT9</accession>
<keyword evidence="5" id="KW-0430">Lectin</keyword>
<dbReference type="SUPFAM" id="SSF49785">
    <property type="entry name" value="Galactose-binding domain-like"/>
    <property type="match status" value="4"/>
</dbReference>
<feature type="domain" description="F5/8 type C" evidence="8">
    <location>
        <begin position="19"/>
        <end position="170"/>
    </location>
</feature>
<comment type="subunit">
    <text evidence="3">Homotrimer.</text>
</comment>
<feature type="domain" description="F5/8 type C" evidence="8">
    <location>
        <begin position="330"/>
        <end position="482"/>
    </location>
</feature>
<gene>
    <name evidence="10" type="primary">LOC114843053</name>
</gene>
<dbReference type="GeneID" id="114843053"/>
<evidence type="ECO:0000313" key="9">
    <source>
        <dbReference type="Proteomes" id="UP000515150"/>
    </source>
</evidence>
<evidence type="ECO:0000256" key="6">
    <source>
        <dbReference type="ARBA" id="ARBA00022837"/>
    </source>
</evidence>
<keyword evidence="6" id="KW-0106">Calcium</keyword>
<sequence>MGRYVTVVLPGSAKILTLCEVEVYGYRVPTAANIARQGTATQSSLYPKGEAYRAIDGNRASNWGKGSCIHTNLQLCPWWRVDLHQTYKVFFVTITNRDAHSNRLNGAEIRIGDSLAGNGNNNPRCTVISSIPAGATQSFQCNGMNGRYVNVVIPGRKEYLTLCEVEVYGSRLDLVMMKLSAFLPLLLLSLCSASKYPNVAMRGKAAQSDRYEHIFGSASNAIDGYPEPHFHAGSCTHTDEESNPWWRLDLLETYIITSITITNRGDCCAERIRGLQIRIGNSLANHGLGNPIARTLNSADTKMTVTFSERVEGRVVTMVLPGVRRILTLCEVEVYGYRAPTGENLAVKGKASQSSVYQFGLAYNSVDGNRATKWEQGSCSRTNKNFEPWWRLDLGTTHKVFSINITNSDDNPESLNGAEIRVGDSLDDDGNNNPKCGMIDSIQAGATVEVKCSDGMDGRYVNVVVRERAESLSLCEVEVFGSRLD</sequence>
<evidence type="ECO:0000313" key="10">
    <source>
        <dbReference type="RefSeq" id="XP_028985089.2"/>
    </source>
</evidence>
<dbReference type="Gene3D" id="2.60.120.260">
    <property type="entry name" value="Galactose-binding domain-like"/>
    <property type="match status" value="4"/>
</dbReference>
<dbReference type="KEGG" id="bspl:114843053"/>
<dbReference type="PANTHER" id="PTHR45713">
    <property type="entry name" value="FTP DOMAIN-CONTAINING PROTEIN"/>
    <property type="match status" value="1"/>
</dbReference>
<organism evidence="9 10">
    <name type="scientific">Betta splendens</name>
    <name type="common">Siamese fighting fish</name>
    <dbReference type="NCBI Taxonomy" id="158456"/>
    <lineage>
        <taxon>Eukaryota</taxon>
        <taxon>Metazoa</taxon>
        <taxon>Chordata</taxon>
        <taxon>Craniata</taxon>
        <taxon>Vertebrata</taxon>
        <taxon>Euteleostomi</taxon>
        <taxon>Actinopterygii</taxon>
        <taxon>Neopterygii</taxon>
        <taxon>Teleostei</taxon>
        <taxon>Neoteleostei</taxon>
        <taxon>Acanthomorphata</taxon>
        <taxon>Anabantaria</taxon>
        <taxon>Anabantiformes</taxon>
        <taxon>Anabantoidei</taxon>
        <taxon>Osphronemidae</taxon>
        <taxon>Betta</taxon>
    </lineage>
</organism>
<name>A0A6P7KWT9_BETSP</name>
<protein>
    <submittedName>
        <fullName evidence="10">Uncharacterized protein LOC114843053</fullName>
    </submittedName>
</protein>
<dbReference type="SMART" id="SM00607">
    <property type="entry name" value="FTP"/>
    <property type="match status" value="3"/>
</dbReference>
<dbReference type="Pfam" id="PF22633">
    <property type="entry name" value="F5_F8_type_C_2"/>
    <property type="match status" value="3"/>
</dbReference>
<comment type="similarity">
    <text evidence="2">Belongs to the fucolectin family.</text>
</comment>
<dbReference type="InterPro" id="IPR000421">
    <property type="entry name" value="FA58C"/>
</dbReference>
<dbReference type="InParanoid" id="A0A6P7KWT9"/>
<dbReference type="OrthoDB" id="547680at2759"/>
<evidence type="ECO:0000256" key="2">
    <source>
        <dbReference type="ARBA" id="ARBA00010147"/>
    </source>
</evidence>
<reference evidence="10" key="1">
    <citation type="submission" date="2025-08" db="UniProtKB">
        <authorList>
            <consortium name="RefSeq"/>
        </authorList>
    </citation>
    <scope>IDENTIFICATION</scope>
</reference>
<dbReference type="AlphaFoldDB" id="A0A6P7KWT9"/>
<evidence type="ECO:0000256" key="3">
    <source>
        <dbReference type="ARBA" id="ARBA00011233"/>
    </source>
</evidence>
<evidence type="ECO:0000256" key="4">
    <source>
        <dbReference type="ARBA" id="ARBA00022723"/>
    </source>
</evidence>
<keyword evidence="9" id="KW-1185">Reference proteome</keyword>
<proteinExistence type="inferred from homology"/>
<evidence type="ECO:0000256" key="5">
    <source>
        <dbReference type="ARBA" id="ARBA00022734"/>
    </source>
</evidence>
<evidence type="ECO:0000256" key="7">
    <source>
        <dbReference type="ARBA" id="ARBA00023157"/>
    </source>
</evidence>
<dbReference type="InterPro" id="IPR008979">
    <property type="entry name" value="Galactose-bd-like_sf"/>
</dbReference>
<keyword evidence="4" id="KW-0479">Metal-binding</keyword>
<dbReference type="GO" id="GO:0046872">
    <property type="term" value="F:metal ion binding"/>
    <property type="evidence" value="ECO:0007669"/>
    <property type="project" value="UniProtKB-KW"/>
</dbReference>
<dbReference type="PANTHER" id="PTHR45713:SF6">
    <property type="entry name" value="F5_8 TYPE C DOMAIN-CONTAINING PROTEIN"/>
    <property type="match status" value="1"/>
</dbReference>